<gene>
    <name evidence="9" type="primary">wecA_1</name>
    <name evidence="9" type="ORF">Mhypo_02735</name>
</gene>
<feature type="transmembrane region" description="Helical" evidence="7">
    <location>
        <begin position="48"/>
        <end position="65"/>
    </location>
</feature>
<evidence type="ECO:0000256" key="4">
    <source>
        <dbReference type="ARBA" id="ARBA00022692"/>
    </source>
</evidence>
<dbReference type="PANTHER" id="PTHR30576">
    <property type="entry name" value="COLANIC BIOSYNTHESIS UDP-GLUCOSE LIPID CARRIER TRANSFERASE"/>
    <property type="match status" value="1"/>
</dbReference>
<evidence type="ECO:0000313" key="9">
    <source>
        <dbReference type="EMBL" id="RIH75821.1"/>
    </source>
</evidence>
<dbReference type="PANTHER" id="PTHR30576:SF0">
    <property type="entry name" value="UNDECAPRENYL-PHOSPHATE N-ACETYLGALACTOSAMINYL 1-PHOSPHATE TRANSFERASE-RELATED"/>
    <property type="match status" value="1"/>
</dbReference>
<name>A0ABX9MJ08_9DEIN</name>
<evidence type="ECO:0000313" key="10">
    <source>
        <dbReference type="Proteomes" id="UP000265443"/>
    </source>
</evidence>
<dbReference type="EC" id="2.7.8.40" evidence="9"/>
<dbReference type="RefSeq" id="WP_119341861.1">
    <property type="nucleotide sequence ID" value="NZ_QWKY01000065.1"/>
</dbReference>
<feature type="transmembrane region" description="Helical" evidence="7">
    <location>
        <begin position="77"/>
        <end position="99"/>
    </location>
</feature>
<feature type="domain" description="Bacterial sugar transferase" evidence="8">
    <location>
        <begin position="228"/>
        <end position="410"/>
    </location>
</feature>
<evidence type="ECO:0000256" key="3">
    <source>
        <dbReference type="ARBA" id="ARBA00022679"/>
    </source>
</evidence>
<comment type="caution">
    <text evidence="9">The sequence shown here is derived from an EMBL/GenBank/DDBJ whole genome shotgun (WGS) entry which is preliminary data.</text>
</comment>
<dbReference type="Proteomes" id="UP000265443">
    <property type="component" value="Unassembled WGS sequence"/>
</dbReference>
<evidence type="ECO:0000256" key="6">
    <source>
        <dbReference type="ARBA" id="ARBA00023136"/>
    </source>
</evidence>
<dbReference type="GO" id="GO:0016740">
    <property type="term" value="F:transferase activity"/>
    <property type="evidence" value="ECO:0007669"/>
    <property type="project" value="UniProtKB-KW"/>
</dbReference>
<evidence type="ECO:0000256" key="2">
    <source>
        <dbReference type="ARBA" id="ARBA00006464"/>
    </source>
</evidence>
<organism evidence="9 10">
    <name type="scientific">Meiothermus hypogaeus</name>
    <dbReference type="NCBI Taxonomy" id="884155"/>
    <lineage>
        <taxon>Bacteria</taxon>
        <taxon>Thermotogati</taxon>
        <taxon>Deinococcota</taxon>
        <taxon>Deinococci</taxon>
        <taxon>Thermales</taxon>
        <taxon>Thermaceae</taxon>
        <taxon>Meiothermus</taxon>
    </lineage>
</organism>
<keyword evidence="3 9" id="KW-0808">Transferase</keyword>
<dbReference type="Pfam" id="PF02397">
    <property type="entry name" value="Bac_transf"/>
    <property type="match status" value="1"/>
</dbReference>
<proteinExistence type="inferred from homology"/>
<keyword evidence="6 7" id="KW-0472">Membrane</keyword>
<evidence type="ECO:0000256" key="5">
    <source>
        <dbReference type="ARBA" id="ARBA00022989"/>
    </source>
</evidence>
<keyword evidence="4 7" id="KW-0812">Transmembrane</keyword>
<accession>A0ABX9MJ08</accession>
<evidence type="ECO:0000256" key="1">
    <source>
        <dbReference type="ARBA" id="ARBA00004141"/>
    </source>
</evidence>
<comment type="subcellular location">
    <subcellularLocation>
        <location evidence="1">Membrane</location>
        <topology evidence="1">Multi-pass membrane protein</topology>
    </subcellularLocation>
</comment>
<feature type="transmembrane region" description="Helical" evidence="7">
    <location>
        <begin position="230"/>
        <end position="254"/>
    </location>
</feature>
<dbReference type="InterPro" id="IPR003362">
    <property type="entry name" value="Bact_transf"/>
</dbReference>
<comment type="similarity">
    <text evidence="2">Belongs to the bacterial sugar transferase family.</text>
</comment>
<reference evidence="9 10" key="1">
    <citation type="submission" date="2018-08" db="EMBL/GenBank/DDBJ databases">
        <title>Meiothermus hypogaeus DSM 23238 genome sequencing project.</title>
        <authorList>
            <person name="Da Costa M.S."/>
            <person name="Albuquerque L."/>
            <person name="Raposo P."/>
            <person name="Froufe H.J.C."/>
            <person name="Barroso C.S."/>
            <person name="Egas C."/>
        </authorList>
    </citation>
    <scope>NUCLEOTIDE SEQUENCE [LARGE SCALE GENOMIC DNA]</scope>
    <source>
        <strain evidence="9 10">DSM 23238</strain>
    </source>
</reference>
<keyword evidence="10" id="KW-1185">Reference proteome</keyword>
<dbReference type="InterPro" id="IPR017475">
    <property type="entry name" value="EPS_sugar_tfrase"/>
</dbReference>
<protein>
    <submittedName>
        <fullName evidence="9">UDP-N-acetylgalactosamine-undecaprenyl-phosphate N-acetylgalactosaminephosphotransferase</fullName>
        <ecNumber evidence="9">2.7.8.40</ecNumber>
    </submittedName>
</protein>
<evidence type="ECO:0000256" key="7">
    <source>
        <dbReference type="SAM" id="Phobius"/>
    </source>
</evidence>
<feature type="transmembrane region" description="Helical" evidence="7">
    <location>
        <begin position="105"/>
        <end position="122"/>
    </location>
</feature>
<keyword evidence="5 7" id="KW-1133">Transmembrane helix</keyword>
<dbReference type="NCBIfam" id="TIGR03025">
    <property type="entry name" value="EPS_sugtrans"/>
    <property type="match status" value="1"/>
</dbReference>
<evidence type="ECO:0000259" key="8">
    <source>
        <dbReference type="Pfam" id="PF02397"/>
    </source>
</evidence>
<sequence>MRSLTPSLPVPKGFNFLAPLAILLALSFASLASIGHARLWEAFTYPSYGGLMLLLTVTGGFSLWLSNRWSRHPHTNALLSLLLAAILPFILLAALFYVAGWGYSRAFYSYFFVFLGSLNLLYHLRLLRRPIRICATSLEVEKIIRKLGDRKVLVVPMTEANNCEVVVANLRDELGLLPPHLLSQLSARGIEVVDVTTFFERITGKVDLNHLSEETDKLLRPKDYIGLKRVWETALVVLTAPIWLLLGLIVAIAIRLDSRGPILYRQNRVGLFGEVFQMYKFRSMYVESEPEQPKFAAESDPRVTRVGRFIRKYRLDEIPQLWNVIKGDMSLIGPRPEQVQFVREYSQTIPLYETRHFVRPGITGWAQVVQGYTDDTDGAMEKLSYDLYYVKNFSLWLDLLVIIKTLSVILRGFGSR</sequence>
<dbReference type="EMBL" id="QWKY01000065">
    <property type="protein sequence ID" value="RIH75821.1"/>
    <property type="molecule type" value="Genomic_DNA"/>
</dbReference>